<evidence type="ECO:0000256" key="11">
    <source>
        <dbReference type="RuleBase" id="RU003657"/>
    </source>
</evidence>
<accession>A0AAV5RF81</accession>
<protein>
    <recommendedName>
        <fullName evidence="5 12">1-(5-phosphoribosyl)-5-[(5-phosphoribosylamino)methylideneamino] imidazole-4-carboxamide isomerase</fullName>
        <ecNumber evidence="4 12">5.3.1.16</ecNumber>
    </recommendedName>
    <alternativeName>
        <fullName evidence="10 12">5-proFAR isomerase</fullName>
    </alternativeName>
    <alternativeName>
        <fullName evidence="9 12">Phosphoribosylformimino-5-aminoimidazole carboxamide ribotide isomerase</fullName>
    </alternativeName>
</protein>
<reference evidence="13 14" key="1">
    <citation type="journal article" date="2023" name="Elife">
        <title>Identification of key yeast species and microbe-microbe interactions impacting larval growth of Drosophila in the wild.</title>
        <authorList>
            <person name="Mure A."/>
            <person name="Sugiura Y."/>
            <person name="Maeda R."/>
            <person name="Honda K."/>
            <person name="Sakurai N."/>
            <person name="Takahashi Y."/>
            <person name="Watada M."/>
            <person name="Katoh T."/>
            <person name="Gotoh A."/>
            <person name="Gotoh Y."/>
            <person name="Taniguchi I."/>
            <person name="Nakamura K."/>
            <person name="Hayashi T."/>
            <person name="Katayama T."/>
            <person name="Uemura T."/>
            <person name="Hattori Y."/>
        </authorList>
    </citation>
    <scope>NUCLEOTIDE SEQUENCE [LARGE SCALE GENOMIC DNA]</scope>
    <source>
        <strain evidence="13 14">SB-73</strain>
    </source>
</reference>
<dbReference type="InterPro" id="IPR006062">
    <property type="entry name" value="His_biosynth"/>
</dbReference>
<dbReference type="InterPro" id="IPR011858">
    <property type="entry name" value="His6/HISN3"/>
</dbReference>
<dbReference type="NCBIfam" id="TIGR02129">
    <property type="entry name" value="hisA_euk"/>
    <property type="match status" value="1"/>
</dbReference>
<sequence length="259" mass="28832">MVERRSKFVGCIDIHNGQVKQIVGNTLSDESSTLKTNFVSTHDSAYYAELYKTNNVLNSHVIKLGPNCEEAAELALKTWPKKLQIGGGITADNASQWIEKGASKVIVTSYLFPSGKLDMQRLEALVQSVSKENLVIDLSCRRTQTGWVVAMDRWQRLTEFELNEQNIKELSKYCSEFLVHAADVEGLCQGIDEQLVQKLGEWCDIPVVYAGGARDASDLIKVNTLSHGKVDLTYGSSLDIFGGKVKFTEMVAMNNNEQY</sequence>
<keyword evidence="8 12" id="KW-0413">Isomerase</keyword>
<comment type="pathway">
    <text evidence="2 12">Amino-acid biosynthesis; L-histidine biosynthesis; L-histidine from 5-phospho-alpha-D-ribose 1-diphosphate: step 4/9.</text>
</comment>
<dbReference type="Proteomes" id="UP001362899">
    <property type="component" value="Unassembled WGS sequence"/>
</dbReference>
<dbReference type="InterPro" id="IPR044524">
    <property type="entry name" value="Isoase_HisA-like"/>
</dbReference>
<evidence type="ECO:0000313" key="13">
    <source>
        <dbReference type="EMBL" id="GMM49752.1"/>
    </source>
</evidence>
<dbReference type="PANTHER" id="PTHR43090:SF2">
    <property type="entry name" value="1-(5-PHOSPHORIBOSYL)-5-[(5-PHOSPHORIBOSYLAMINO)METHYLIDENEAMINO] IMIDAZOLE-4-CARBOXAMIDE ISOMERASE"/>
    <property type="match status" value="1"/>
</dbReference>
<comment type="caution">
    <text evidence="13">The sequence shown here is derived from an EMBL/GenBank/DDBJ whole genome shotgun (WGS) entry which is preliminary data.</text>
</comment>
<dbReference type="AlphaFoldDB" id="A0AAV5RF81"/>
<evidence type="ECO:0000256" key="10">
    <source>
        <dbReference type="ARBA" id="ARBA00031376"/>
    </source>
</evidence>
<evidence type="ECO:0000256" key="6">
    <source>
        <dbReference type="ARBA" id="ARBA00022605"/>
    </source>
</evidence>
<evidence type="ECO:0000256" key="3">
    <source>
        <dbReference type="ARBA" id="ARBA00009667"/>
    </source>
</evidence>
<dbReference type="EC" id="5.3.1.16" evidence="4 12"/>
<organism evidence="13 14">
    <name type="scientific">Starmerella bacillaris</name>
    <name type="common">Yeast</name>
    <name type="synonym">Candida zemplinina</name>
    <dbReference type="NCBI Taxonomy" id="1247836"/>
    <lineage>
        <taxon>Eukaryota</taxon>
        <taxon>Fungi</taxon>
        <taxon>Dikarya</taxon>
        <taxon>Ascomycota</taxon>
        <taxon>Saccharomycotina</taxon>
        <taxon>Dipodascomycetes</taxon>
        <taxon>Dipodascales</taxon>
        <taxon>Trichomonascaceae</taxon>
        <taxon>Starmerella</taxon>
    </lineage>
</organism>
<evidence type="ECO:0000256" key="9">
    <source>
        <dbReference type="ARBA" id="ARBA00030547"/>
    </source>
</evidence>
<dbReference type="Pfam" id="PF00977">
    <property type="entry name" value="His_biosynth"/>
    <property type="match status" value="1"/>
</dbReference>
<evidence type="ECO:0000256" key="1">
    <source>
        <dbReference type="ARBA" id="ARBA00000901"/>
    </source>
</evidence>
<keyword evidence="14" id="KW-1185">Reference proteome</keyword>
<comment type="catalytic activity">
    <reaction evidence="1 12">
        <text>1-(5-phospho-beta-D-ribosyl)-5-[(5-phospho-beta-D-ribosylamino)methylideneamino]imidazole-4-carboxamide = 5-[(5-phospho-1-deoxy-D-ribulos-1-ylimino)methylamino]-1-(5-phospho-beta-D-ribosyl)imidazole-4-carboxamide</text>
        <dbReference type="Rhea" id="RHEA:15469"/>
        <dbReference type="ChEBI" id="CHEBI:58435"/>
        <dbReference type="ChEBI" id="CHEBI:58525"/>
        <dbReference type="EC" id="5.3.1.16"/>
    </reaction>
</comment>
<proteinExistence type="inferred from homology"/>
<evidence type="ECO:0000313" key="14">
    <source>
        <dbReference type="Proteomes" id="UP001362899"/>
    </source>
</evidence>
<dbReference type="GO" id="GO:0000162">
    <property type="term" value="P:L-tryptophan biosynthetic process"/>
    <property type="evidence" value="ECO:0007669"/>
    <property type="project" value="TreeGrafter"/>
</dbReference>
<comment type="similarity">
    <text evidence="3 11">Belongs to the HisA/HisF family.</text>
</comment>
<name>A0AAV5RF81_STABA</name>
<evidence type="ECO:0000256" key="12">
    <source>
        <dbReference type="RuleBase" id="RU364022"/>
    </source>
</evidence>
<evidence type="ECO:0000256" key="4">
    <source>
        <dbReference type="ARBA" id="ARBA00012550"/>
    </source>
</evidence>
<evidence type="ECO:0000256" key="7">
    <source>
        <dbReference type="ARBA" id="ARBA00023102"/>
    </source>
</evidence>
<dbReference type="InterPro" id="IPR013785">
    <property type="entry name" value="Aldolase_TIM"/>
</dbReference>
<dbReference type="GO" id="GO:0005737">
    <property type="term" value="C:cytoplasm"/>
    <property type="evidence" value="ECO:0007669"/>
    <property type="project" value="UniProtKB-SubCell"/>
</dbReference>
<dbReference type="GO" id="GO:0000105">
    <property type="term" value="P:L-histidine biosynthetic process"/>
    <property type="evidence" value="ECO:0007669"/>
    <property type="project" value="UniProtKB-KW"/>
</dbReference>
<dbReference type="PANTHER" id="PTHR43090">
    <property type="entry name" value="1-(5-PHOSPHORIBOSYL)-5-[(5-PHOSPHORIBOSYLAMINO)METHYLIDENEAMINO] IMIDAZOLE-4-CARBOXAMIDE ISOMERASE"/>
    <property type="match status" value="1"/>
</dbReference>
<keyword evidence="12" id="KW-0963">Cytoplasm</keyword>
<comment type="subcellular location">
    <subcellularLocation>
        <location evidence="12">Cytoplasm</location>
    </subcellularLocation>
</comment>
<evidence type="ECO:0000256" key="8">
    <source>
        <dbReference type="ARBA" id="ARBA00023235"/>
    </source>
</evidence>
<keyword evidence="6 11" id="KW-0028">Amino-acid biosynthesis</keyword>
<dbReference type="CDD" id="cd04723">
    <property type="entry name" value="HisA_HisF"/>
    <property type="match status" value="1"/>
</dbReference>
<evidence type="ECO:0000256" key="5">
    <source>
        <dbReference type="ARBA" id="ARBA00018464"/>
    </source>
</evidence>
<dbReference type="GO" id="GO:0003949">
    <property type="term" value="F:1-(5-phosphoribosyl)-5-[(5-phosphoribosylamino)methylideneamino]imidazole-4-carboxamide isomerase activity"/>
    <property type="evidence" value="ECO:0007669"/>
    <property type="project" value="UniProtKB-EC"/>
</dbReference>
<dbReference type="Gene3D" id="3.20.20.70">
    <property type="entry name" value="Aldolase class I"/>
    <property type="match status" value="1"/>
</dbReference>
<dbReference type="FunFam" id="3.20.20.70:FF:000110">
    <property type="entry name" value="1-(5-phosphoribosyl)-5-[(5-phosphoribosylamino)methylideneamino] imidazole-4-carboxamide isomerase, chloroplastic"/>
    <property type="match status" value="1"/>
</dbReference>
<dbReference type="SUPFAM" id="SSF51366">
    <property type="entry name" value="Ribulose-phoshate binding barrel"/>
    <property type="match status" value="1"/>
</dbReference>
<dbReference type="InterPro" id="IPR011060">
    <property type="entry name" value="RibuloseP-bd_barrel"/>
</dbReference>
<dbReference type="EMBL" id="BTGC01000003">
    <property type="protein sequence ID" value="GMM49752.1"/>
    <property type="molecule type" value="Genomic_DNA"/>
</dbReference>
<keyword evidence="7 11" id="KW-0368">Histidine biosynthesis</keyword>
<evidence type="ECO:0000256" key="2">
    <source>
        <dbReference type="ARBA" id="ARBA00005133"/>
    </source>
</evidence>
<gene>
    <name evidence="13" type="ORF">DASB73_007100</name>
</gene>